<dbReference type="InterPro" id="IPR001683">
    <property type="entry name" value="PX_dom"/>
</dbReference>
<dbReference type="Pfam" id="PF00787">
    <property type="entry name" value="PX"/>
    <property type="match status" value="1"/>
</dbReference>
<accession>A0A1V9ZMF0</accession>
<keyword evidence="3" id="KW-1185">Reference proteome</keyword>
<name>A0A1V9ZMF0_9STRA</name>
<evidence type="ECO:0000313" key="2">
    <source>
        <dbReference type="EMBL" id="OQR99175.1"/>
    </source>
</evidence>
<sequence length="280" mass="32141">MTKKRDTNIFTKISVELTKTKVPPLFSTGLSTTYVLKVSNSVTNYHFAIGKTYSDFLLLRNQLLRDMDDSHVCDNVGCRTFVDDSNVHFPPKVIMHRNADVIRNRELKFQDFLDYLVHYINGSRESSCSVARENVPNALIVFLFDGAKMNKRKFWIPAPRHHARRIPQEILDQAFRLAKENKEEEHIDDEALIGRIQTILESHGGQSFVVENSEEDGSVSPGKAIEIGTPFHLEDNNDISTFLPSFKQALSRVDDPNELVEIEHQLNEMIAERKHQLLKH</sequence>
<dbReference type="InterPro" id="IPR036871">
    <property type="entry name" value="PX_dom_sf"/>
</dbReference>
<reference evidence="2 3" key="1">
    <citation type="journal article" date="2014" name="Genome Biol. Evol.">
        <title>The secreted proteins of Achlya hypogyna and Thraustotheca clavata identify the ancestral oomycete secretome and reveal gene acquisitions by horizontal gene transfer.</title>
        <authorList>
            <person name="Misner I."/>
            <person name="Blouin N."/>
            <person name="Leonard G."/>
            <person name="Richards T.A."/>
            <person name="Lane C.E."/>
        </authorList>
    </citation>
    <scope>NUCLEOTIDE SEQUENCE [LARGE SCALE GENOMIC DNA]</scope>
    <source>
        <strain evidence="2 3">ATCC 34112</strain>
    </source>
</reference>
<comment type="caution">
    <text evidence="2">The sequence shown here is derived from an EMBL/GenBank/DDBJ whole genome shotgun (WGS) entry which is preliminary data.</text>
</comment>
<protein>
    <recommendedName>
        <fullName evidence="1">PX domain-containing protein</fullName>
    </recommendedName>
</protein>
<dbReference type="OrthoDB" id="72105at2759"/>
<dbReference type="EMBL" id="JNBS01001825">
    <property type="protein sequence ID" value="OQR99175.1"/>
    <property type="molecule type" value="Genomic_DNA"/>
</dbReference>
<evidence type="ECO:0000313" key="3">
    <source>
        <dbReference type="Proteomes" id="UP000243217"/>
    </source>
</evidence>
<dbReference type="Gene3D" id="3.30.1520.10">
    <property type="entry name" value="Phox-like domain"/>
    <property type="match status" value="1"/>
</dbReference>
<organism evidence="2 3">
    <name type="scientific">Thraustotheca clavata</name>
    <dbReference type="NCBI Taxonomy" id="74557"/>
    <lineage>
        <taxon>Eukaryota</taxon>
        <taxon>Sar</taxon>
        <taxon>Stramenopiles</taxon>
        <taxon>Oomycota</taxon>
        <taxon>Saprolegniomycetes</taxon>
        <taxon>Saprolegniales</taxon>
        <taxon>Achlyaceae</taxon>
        <taxon>Thraustotheca</taxon>
    </lineage>
</organism>
<proteinExistence type="predicted"/>
<evidence type="ECO:0000259" key="1">
    <source>
        <dbReference type="PROSITE" id="PS50195"/>
    </source>
</evidence>
<dbReference type="AlphaFoldDB" id="A0A1V9ZMF0"/>
<dbReference type="GO" id="GO:0035091">
    <property type="term" value="F:phosphatidylinositol binding"/>
    <property type="evidence" value="ECO:0007669"/>
    <property type="project" value="InterPro"/>
</dbReference>
<feature type="domain" description="PX" evidence="1">
    <location>
        <begin position="1"/>
        <end position="150"/>
    </location>
</feature>
<dbReference type="Proteomes" id="UP000243217">
    <property type="component" value="Unassembled WGS sequence"/>
</dbReference>
<dbReference type="PROSITE" id="PS50195">
    <property type="entry name" value="PX"/>
    <property type="match status" value="1"/>
</dbReference>
<gene>
    <name evidence="2" type="ORF">THRCLA_06587</name>
</gene>
<dbReference type="SUPFAM" id="SSF64268">
    <property type="entry name" value="PX domain"/>
    <property type="match status" value="1"/>
</dbReference>